<accession>A6HSU7</accession>
<dbReference type="EMBL" id="CH473950">
    <property type="protein sequence ID" value="EDM15774.1"/>
    <property type="molecule type" value="Genomic_DNA"/>
</dbReference>
<organism evidence="8 9">
    <name type="scientific">Rattus norvegicus</name>
    <name type="common">Rat</name>
    <dbReference type="NCBI Taxonomy" id="10116"/>
    <lineage>
        <taxon>Eukaryota</taxon>
        <taxon>Metazoa</taxon>
        <taxon>Chordata</taxon>
        <taxon>Craniata</taxon>
        <taxon>Vertebrata</taxon>
        <taxon>Euteleostomi</taxon>
        <taxon>Mammalia</taxon>
        <taxon>Eutheria</taxon>
        <taxon>Euarchontoglires</taxon>
        <taxon>Glires</taxon>
        <taxon>Rodentia</taxon>
        <taxon>Myomorpha</taxon>
        <taxon>Muroidea</taxon>
        <taxon>Muridae</taxon>
        <taxon>Murinae</taxon>
        <taxon>Rattus</taxon>
    </lineage>
</organism>
<dbReference type="PROSITE" id="PS51747">
    <property type="entry name" value="CYT_DCMP_DEAMINASES_2"/>
    <property type="match status" value="1"/>
</dbReference>
<dbReference type="Pfam" id="PF18782">
    <property type="entry name" value="NAD2"/>
    <property type="match status" value="1"/>
</dbReference>
<dbReference type="Gene3D" id="3.40.140.10">
    <property type="entry name" value="Cytidine Deaminase, domain 2"/>
    <property type="match status" value="1"/>
</dbReference>
<evidence type="ECO:0000256" key="6">
    <source>
        <dbReference type="ARBA" id="ARBA00022833"/>
    </source>
</evidence>
<evidence type="ECO:0000313" key="10">
    <source>
        <dbReference type="RGD" id="1307800"/>
    </source>
</evidence>
<keyword evidence="8" id="KW-0449">Lipoprotein</keyword>
<evidence type="ECO:0000256" key="3">
    <source>
        <dbReference type="ARBA" id="ARBA00022490"/>
    </source>
</evidence>
<proteinExistence type="predicted"/>
<evidence type="ECO:0000256" key="2">
    <source>
        <dbReference type="ARBA" id="ARBA00004496"/>
    </source>
</evidence>
<evidence type="ECO:0000313" key="8">
    <source>
        <dbReference type="EMBL" id="EDM15774.1"/>
    </source>
</evidence>
<evidence type="ECO:0000313" key="9">
    <source>
        <dbReference type="Proteomes" id="UP000234681"/>
    </source>
</evidence>
<dbReference type="InterPro" id="IPR050610">
    <property type="entry name" value="APOBEC_Cyt_Deaminase"/>
</dbReference>
<sequence>MEEFKVTWYMSWSPCSKCAEQVARFLAAHRNLSLAIFSSRLYYYLRNPNYQQKLCRLIQEGVHVAAMDLPEFKKCWNKFVDNDGQPFRPWMRLRINFSFYDCKLQEIFRPYYILGPSSYSPTLSNVCLIKRLPEMRFRWGAER</sequence>
<dbReference type="GO" id="GO:0005737">
    <property type="term" value="C:cytoplasm"/>
    <property type="evidence" value="ECO:0007669"/>
    <property type="project" value="UniProtKB-SubCell"/>
</dbReference>
<dbReference type="RGD" id="1307800">
    <property type="gene designation" value="Apobec3"/>
</dbReference>
<keyword evidence="5" id="KW-0378">Hydrolase</keyword>
<dbReference type="PANTHER" id="PTHR13857">
    <property type="entry name" value="MRNA EDITING ENZYME"/>
    <property type="match status" value="1"/>
</dbReference>
<evidence type="ECO:0000256" key="1">
    <source>
        <dbReference type="ARBA" id="ARBA00001947"/>
    </source>
</evidence>
<name>A6HSU7_RAT</name>
<reference evidence="8" key="1">
    <citation type="journal article" date="2005" name="Genome Res.">
        <title>Gene and alternative splicing annotation with AIR.</title>
        <authorList>
            <person name="Florea L."/>
            <person name="Di Francesco V."/>
            <person name="Miller J."/>
            <person name="Turner R."/>
            <person name="Yao A."/>
            <person name="Harris M."/>
            <person name="Walenz B."/>
            <person name="Mobarry C."/>
            <person name="Merkulov G.V."/>
            <person name="Charlab R."/>
            <person name="Dew I."/>
            <person name="Deng Z."/>
            <person name="Istrail S."/>
            <person name="Li P."/>
            <person name="Sutton G."/>
        </authorList>
    </citation>
    <scope>NUCLEOTIDE SEQUENCE</scope>
    <source>
        <strain evidence="8">BN</strain>
    </source>
</reference>
<feature type="domain" description="CMP/dCMP-type deaminase" evidence="7">
    <location>
        <begin position="1"/>
        <end position="57"/>
    </location>
</feature>
<comment type="subcellular location">
    <subcellularLocation>
        <location evidence="2">Cytoplasm</location>
    </subcellularLocation>
</comment>
<dbReference type="GO" id="GO:0046872">
    <property type="term" value="F:metal ion binding"/>
    <property type="evidence" value="ECO:0007669"/>
    <property type="project" value="UniProtKB-KW"/>
</dbReference>
<keyword evidence="3" id="KW-0963">Cytoplasm</keyword>
<evidence type="ECO:0000256" key="5">
    <source>
        <dbReference type="ARBA" id="ARBA00022801"/>
    </source>
</evidence>
<comment type="cofactor">
    <cofactor evidence="1">
        <name>Zn(2+)</name>
        <dbReference type="ChEBI" id="CHEBI:29105"/>
    </cofactor>
</comment>
<protein>
    <submittedName>
        <fullName evidence="8">Apolipoprotein B editing complex 3, isoform CRA_a</fullName>
    </submittedName>
</protein>
<keyword evidence="6" id="KW-0862">Zinc</keyword>
<dbReference type="PANTHER" id="PTHR13857:SF43">
    <property type="entry name" value="DNA DC-DU-EDITING ENZYME APOBEC-3H"/>
    <property type="match status" value="1"/>
</dbReference>
<dbReference type="OrthoDB" id="9445293at2759"/>
<evidence type="ECO:0000256" key="4">
    <source>
        <dbReference type="ARBA" id="ARBA00022723"/>
    </source>
</evidence>
<dbReference type="Proteomes" id="UP000234681">
    <property type="component" value="Chromosome 7"/>
</dbReference>
<gene>
    <name evidence="8 10" type="primary">Apobec3</name>
    <name evidence="8" type="ORF">rCG_60049</name>
</gene>
<dbReference type="InterPro" id="IPR002125">
    <property type="entry name" value="CMP_dCMP_dom"/>
</dbReference>
<dbReference type="EMBL" id="CH473950">
    <property type="protein sequence ID" value="EDM15776.1"/>
    <property type="molecule type" value="Genomic_DNA"/>
</dbReference>
<evidence type="ECO:0000259" key="7">
    <source>
        <dbReference type="PROSITE" id="PS51747"/>
    </source>
</evidence>
<dbReference type="AlphaFoldDB" id="A6HSU7"/>
<reference evidence="8 9" key="2">
    <citation type="submission" date="2005-09" db="EMBL/GenBank/DDBJ databases">
        <authorList>
            <person name="Mural R.J."/>
            <person name="Li P.W."/>
            <person name="Adams M.D."/>
            <person name="Amanatides P.G."/>
            <person name="Baden-Tillson H."/>
            <person name="Barnstead M."/>
            <person name="Chin S.H."/>
            <person name="Dew I."/>
            <person name="Evans C.A."/>
            <person name="Ferriera S."/>
            <person name="Flanigan M."/>
            <person name="Fosler C."/>
            <person name="Glodek A."/>
            <person name="Gu Z."/>
            <person name="Holt R.A."/>
            <person name="Jennings D."/>
            <person name="Kraft C.L."/>
            <person name="Lu F."/>
            <person name="Nguyen T."/>
            <person name="Nusskern D.R."/>
            <person name="Pfannkoch C.M."/>
            <person name="Sitter C."/>
            <person name="Sutton G.G."/>
            <person name="Venter J.C."/>
            <person name="Wang Z."/>
            <person name="Woodage T."/>
            <person name="Zheng X.H."/>
            <person name="Zhong F."/>
        </authorList>
    </citation>
    <scope>NUCLEOTIDE SEQUENCE [LARGE SCALE GENOMIC DNA]</scope>
    <source>
        <strain evidence="8">BN</strain>
        <strain evidence="9">BN, Sprague-Dawley</strain>
    </source>
</reference>
<keyword evidence="4" id="KW-0479">Metal-binding</keyword>
<dbReference type="GO" id="GO:0016787">
    <property type="term" value="F:hydrolase activity"/>
    <property type="evidence" value="ECO:0007669"/>
    <property type="project" value="UniProtKB-KW"/>
</dbReference>